<keyword evidence="4" id="KW-1185">Reference proteome</keyword>
<dbReference type="Proteomes" id="UP000184327">
    <property type="component" value="Unassembled WGS sequence"/>
</dbReference>
<accession>A0A1M5CH67</accession>
<evidence type="ECO:0000256" key="1">
    <source>
        <dbReference type="SAM" id="MobiDB-lite"/>
    </source>
</evidence>
<evidence type="ECO:0000256" key="2">
    <source>
        <dbReference type="SAM" id="Phobius"/>
    </source>
</evidence>
<keyword evidence="2" id="KW-0472">Membrane</keyword>
<sequence length="115" mass="12553">MKFLVWLLRAAIFFLLFAFSLNNQHDIVVHWFFGAQWRGPLVLAVLVAFGLGLLIGLGSWLPARRRVQPPQPVPASTTVHRATERAARSAPTRPDADAAVATAAARPTPAPPEHV</sequence>
<protein>
    <recommendedName>
        <fullName evidence="5">Lipopolysaccharide assembly protein A domain-containing protein</fullName>
    </recommendedName>
</protein>
<keyword evidence="2" id="KW-0812">Transmembrane</keyword>
<evidence type="ECO:0008006" key="5">
    <source>
        <dbReference type="Google" id="ProtNLM"/>
    </source>
</evidence>
<feature type="compositionally biased region" description="Low complexity" evidence="1">
    <location>
        <begin position="90"/>
        <end position="107"/>
    </location>
</feature>
<keyword evidence="2" id="KW-1133">Transmembrane helix</keyword>
<dbReference type="STRING" id="1122156.SAMN02745117_02160"/>
<dbReference type="EMBL" id="FQUZ01000027">
    <property type="protein sequence ID" value="SHF53947.1"/>
    <property type="molecule type" value="Genomic_DNA"/>
</dbReference>
<gene>
    <name evidence="3" type="ORF">SAMN02745117_02160</name>
</gene>
<dbReference type="AlphaFoldDB" id="A0A1M5CH67"/>
<name>A0A1M5CH67_9BURK</name>
<dbReference type="RefSeq" id="WP_073356695.1">
    <property type="nucleotide sequence ID" value="NZ_FQUZ01000027.1"/>
</dbReference>
<organism evidence="3 4">
    <name type="scientific">Lampropedia hyalina DSM 16112</name>
    <dbReference type="NCBI Taxonomy" id="1122156"/>
    <lineage>
        <taxon>Bacteria</taxon>
        <taxon>Pseudomonadati</taxon>
        <taxon>Pseudomonadota</taxon>
        <taxon>Betaproteobacteria</taxon>
        <taxon>Burkholderiales</taxon>
        <taxon>Comamonadaceae</taxon>
        <taxon>Lampropedia</taxon>
    </lineage>
</organism>
<evidence type="ECO:0000313" key="3">
    <source>
        <dbReference type="EMBL" id="SHF53947.1"/>
    </source>
</evidence>
<feature type="region of interest" description="Disordered" evidence="1">
    <location>
        <begin position="65"/>
        <end position="115"/>
    </location>
</feature>
<evidence type="ECO:0000313" key="4">
    <source>
        <dbReference type="Proteomes" id="UP000184327"/>
    </source>
</evidence>
<proteinExistence type="predicted"/>
<feature type="transmembrane region" description="Helical" evidence="2">
    <location>
        <begin position="42"/>
        <end position="61"/>
    </location>
</feature>
<reference evidence="3 4" key="1">
    <citation type="submission" date="2016-11" db="EMBL/GenBank/DDBJ databases">
        <authorList>
            <person name="Jaros S."/>
            <person name="Januszkiewicz K."/>
            <person name="Wedrychowicz H."/>
        </authorList>
    </citation>
    <scope>NUCLEOTIDE SEQUENCE [LARGE SCALE GENOMIC DNA]</scope>
    <source>
        <strain evidence="3 4">DSM 16112</strain>
    </source>
</reference>